<dbReference type="RefSeq" id="WP_167463161.1">
    <property type="nucleotide sequence ID" value="NZ_CP046171.1"/>
</dbReference>
<evidence type="ECO:0000256" key="1">
    <source>
        <dbReference type="SAM" id="MobiDB-lite"/>
    </source>
</evidence>
<evidence type="ECO:0000313" key="2">
    <source>
        <dbReference type="EMBL" id="QIS04040.1"/>
    </source>
</evidence>
<gene>
    <name evidence="2" type="ORF">F5X71_18435</name>
</gene>
<protein>
    <submittedName>
        <fullName evidence="2">Uncharacterized protein</fullName>
    </submittedName>
</protein>
<evidence type="ECO:0000313" key="3">
    <source>
        <dbReference type="Proteomes" id="UP000501705"/>
    </source>
</evidence>
<proteinExistence type="predicted"/>
<reference evidence="2 3" key="1">
    <citation type="journal article" date="2019" name="ACS Chem. Biol.">
        <title>Identification and Mobilization of a Cryptic Antibiotic Biosynthesis Gene Locus from a Human-Pathogenic Nocardia Isolate.</title>
        <authorList>
            <person name="Herisse M."/>
            <person name="Ishida K."/>
            <person name="Porter J.L."/>
            <person name="Howden B."/>
            <person name="Hertweck C."/>
            <person name="Stinear T.P."/>
            <person name="Pidot S.J."/>
        </authorList>
    </citation>
    <scope>NUCLEOTIDE SEQUENCE [LARGE SCALE GENOMIC DNA]</scope>
    <source>
        <strain evidence="2 3">AUSMDU00024985</strain>
    </source>
</reference>
<name>A0A6G9XT61_NOCBR</name>
<dbReference type="AlphaFoldDB" id="A0A6G9XT61"/>
<sequence length="52" mass="5333">MTALLNRSAQPAGDYAEPTLGRVTSLPSPRGLLAGARAPDTARGYVAVFAFG</sequence>
<dbReference type="EMBL" id="CP046171">
    <property type="protein sequence ID" value="QIS04040.1"/>
    <property type="molecule type" value="Genomic_DNA"/>
</dbReference>
<feature type="region of interest" description="Disordered" evidence="1">
    <location>
        <begin position="1"/>
        <end position="34"/>
    </location>
</feature>
<organism evidence="2 3">
    <name type="scientific">Nocardia brasiliensis</name>
    <dbReference type="NCBI Taxonomy" id="37326"/>
    <lineage>
        <taxon>Bacteria</taxon>
        <taxon>Bacillati</taxon>
        <taxon>Actinomycetota</taxon>
        <taxon>Actinomycetes</taxon>
        <taxon>Mycobacteriales</taxon>
        <taxon>Nocardiaceae</taxon>
        <taxon>Nocardia</taxon>
    </lineage>
</organism>
<dbReference type="Proteomes" id="UP000501705">
    <property type="component" value="Chromosome"/>
</dbReference>
<accession>A0A6G9XT61</accession>